<comment type="caution">
    <text evidence="1">The sequence shown here is derived from an EMBL/GenBank/DDBJ whole genome shotgun (WGS) entry which is preliminary data.</text>
</comment>
<evidence type="ECO:0000313" key="1">
    <source>
        <dbReference type="EMBL" id="KAK3708029.1"/>
    </source>
</evidence>
<organism evidence="1 2">
    <name type="scientific">Vermiconidia calcicola</name>
    <dbReference type="NCBI Taxonomy" id="1690605"/>
    <lineage>
        <taxon>Eukaryota</taxon>
        <taxon>Fungi</taxon>
        <taxon>Dikarya</taxon>
        <taxon>Ascomycota</taxon>
        <taxon>Pezizomycotina</taxon>
        <taxon>Dothideomycetes</taxon>
        <taxon>Dothideomycetidae</taxon>
        <taxon>Mycosphaerellales</taxon>
        <taxon>Extremaceae</taxon>
        <taxon>Vermiconidia</taxon>
    </lineage>
</organism>
<keyword evidence="2" id="KW-1185">Reference proteome</keyword>
<name>A0ACC3N450_9PEZI</name>
<evidence type="ECO:0000313" key="2">
    <source>
        <dbReference type="Proteomes" id="UP001281147"/>
    </source>
</evidence>
<accession>A0ACC3N450</accession>
<gene>
    <name evidence="1" type="ORF">LTR37_011722</name>
</gene>
<dbReference type="Proteomes" id="UP001281147">
    <property type="component" value="Unassembled WGS sequence"/>
</dbReference>
<proteinExistence type="predicted"/>
<protein>
    <submittedName>
        <fullName evidence="1">Uncharacterized protein</fullName>
    </submittedName>
</protein>
<sequence>MCMGRMKTKNRSSICNFPKETEQTALEGSEQRAENYSAMTDYAQDDLDTSTISRTLTLSPNLRLLPMRAALHALRQRPYYAFITNVFWCMGGAIFINDNIVEITHINGESMSPTLSPNCKETGRRDVVIWNKWSPIEDLRRGEVVHFMNPLKPEVLTAKRVIALEGDTVLLDRRRRPRVREGPELAAARAWDQWRGKAQIPQGHVWVEGDNWRESLDSNDYGPISKSLITGRAVAVLLPFERFYCTPWVGFRSRTKVVEGRVQSWTEEGLPVELAEIANPHVPP</sequence>
<dbReference type="EMBL" id="JAUTXU010000104">
    <property type="protein sequence ID" value="KAK3708029.1"/>
    <property type="molecule type" value="Genomic_DNA"/>
</dbReference>
<reference evidence="1" key="1">
    <citation type="submission" date="2023-07" db="EMBL/GenBank/DDBJ databases">
        <title>Black Yeasts Isolated from many extreme environments.</title>
        <authorList>
            <person name="Coleine C."/>
            <person name="Stajich J.E."/>
            <person name="Selbmann L."/>
        </authorList>
    </citation>
    <scope>NUCLEOTIDE SEQUENCE</scope>
    <source>
        <strain evidence="1">CCFEE 5714</strain>
    </source>
</reference>